<evidence type="ECO:0000313" key="3">
    <source>
        <dbReference type="Proteomes" id="UP000636709"/>
    </source>
</evidence>
<protein>
    <submittedName>
        <fullName evidence="2">Uncharacterized protein</fullName>
    </submittedName>
</protein>
<evidence type="ECO:0000256" key="1">
    <source>
        <dbReference type="SAM" id="MobiDB-lite"/>
    </source>
</evidence>
<gene>
    <name evidence="2" type="ORF">HU200_067365</name>
</gene>
<evidence type="ECO:0000313" key="2">
    <source>
        <dbReference type="EMBL" id="KAF8642107.1"/>
    </source>
</evidence>
<dbReference type="EMBL" id="JACEFO010003293">
    <property type="protein sequence ID" value="KAF8642107.1"/>
    <property type="molecule type" value="Genomic_DNA"/>
</dbReference>
<reference evidence="2" key="1">
    <citation type="submission" date="2020-07" db="EMBL/GenBank/DDBJ databases">
        <title>Genome sequence and genetic diversity analysis of an under-domesticated orphan crop, white fonio (Digitaria exilis).</title>
        <authorList>
            <person name="Bennetzen J.L."/>
            <person name="Chen S."/>
            <person name="Ma X."/>
            <person name="Wang X."/>
            <person name="Yssel A.E.J."/>
            <person name="Chaluvadi S.R."/>
            <person name="Johnson M."/>
            <person name="Gangashetty P."/>
            <person name="Hamidou F."/>
            <person name="Sanogo M.D."/>
            <person name="Zwaenepoel A."/>
            <person name="Wallace J."/>
            <person name="Van De Peer Y."/>
            <person name="Van Deynze A."/>
        </authorList>
    </citation>
    <scope>NUCLEOTIDE SEQUENCE</scope>
    <source>
        <tissue evidence="2">Leaves</tissue>
    </source>
</reference>
<comment type="caution">
    <text evidence="2">The sequence shown here is derived from an EMBL/GenBank/DDBJ whole genome shotgun (WGS) entry which is preliminary data.</text>
</comment>
<sequence>MSRHRRQPSRALPLDFNVAVDDDEGPPPPAAGTKGSTTPLDGSQQKTGAGGRGDAVAPPGKGHSCQTKPPLATPGSQPSAKEAGNKSRDDGTTGR</sequence>
<organism evidence="2 3">
    <name type="scientific">Digitaria exilis</name>
    <dbReference type="NCBI Taxonomy" id="1010633"/>
    <lineage>
        <taxon>Eukaryota</taxon>
        <taxon>Viridiplantae</taxon>
        <taxon>Streptophyta</taxon>
        <taxon>Embryophyta</taxon>
        <taxon>Tracheophyta</taxon>
        <taxon>Spermatophyta</taxon>
        <taxon>Magnoliopsida</taxon>
        <taxon>Liliopsida</taxon>
        <taxon>Poales</taxon>
        <taxon>Poaceae</taxon>
        <taxon>PACMAD clade</taxon>
        <taxon>Panicoideae</taxon>
        <taxon>Panicodae</taxon>
        <taxon>Paniceae</taxon>
        <taxon>Anthephorinae</taxon>
        <taxon>Digitaria</taxon>
    </lineage>
</organism>
<feature type="compositionally biased region" description="Basic and acidic residues" evidence="1">
    <location>
        <begin position="83"/>
        <end position="95"/>
    </location>
</feature>
<dbReference type="Proteomes" id="UP000636709">
    <property type="component" value="Unassembled WGS sequence"/>
</dbReference>
<accession>A0A834ZUZ2</accession>
<feature type="region of interest" description="Disordered" evidence="1">
    <location>
        <begin position="1"/>
        <end position="95"/>
    </location>
</feature>
<proteinExistence type="predicted"/>
<name>A0A834ZUZ2_9POAL</name>
<dbReference type="AlphaFoldDB" id="A0A834ZUZ2"/>
<feature type="compositionally biased region" description="Polar residues" evidence="1">
    <location>
        <begin position="34"/>
        <end position="47"/>
    </location>
</feature>
<keyword evidence="3" id="KW-1185">Reference proteome</keyword>
<dbReference type="OrthoDB" id="610440at2759"/>